<dbReference type="AlphaFoldDB" id="A0A316EE33"/>
<protein>
    <submittedName>
        <fullName evidence="1">Uncharacterized protein</fullName>
    </submittedName>
</protein>
<dbReference type="EMBL" id="QGGO01000004">
    <property type="protein sequence ID" value="PWK28315.1"/>
    <property type="molecule type" value="Genomic_DNA"/>
</dbReference>
<dbReference type="RefSeq" id="WP_146199086.1">
    <property type="nucleotide sequence ID" value="NZ_QGGO01000004.1"/>
</dbReference>
<accession>A0A316EE33</accession>
<organism evidence="1 2">
    <name type="scientific">Arcicella aurantiaca</name>
    <dbReference type="NCBI Taxonomy" id="591202"/>
    <lineage>
        <taxon>Bacteria</taxon>
        <taxon>Pseudomonadati</taxon>
        <taxon>Bacteroidota</taxon>
        <taxon>Cytophagia</taxon>
        <taxon>Cytophagales</taxon>
        <taxon>Flectobacillaceae</taxon>
        <taxon>Arcicella</taxon>
    </lineage>
</organism>
<evidence type="ECO:0000313" key="2">
    <source>
        <dbReference type="Proteomes" id="UP000245489"/>
    </source>
</evidence>
<dbReference type="OrthoDB" id="961604at2"/>
<evidence type="ECO:0000313" key="1">
    <source>
        <dbReference type="EMBL" id="PWK28315.1"/>
    </source>
</evidence>
<keyword evidence="2" id="KW-1185">Reference proteome</keyword>
<sequence>MRNSIIKSIFLTGFSIISVSISAQYLSMREERPKIDKNLKNLFQVSVNQESTSNLNFRIVVNNPAQELLNVNLKNQNGQLFQDDIFHRRPIYSMLLGLERLEDGIYTLSITTNYESFTKNFVITTEELGTRNGQMFLDRKVEILDAQ</sequence>
<comment type="caution">
    <text evidence="1">The sequence shown here is derived from an EMBL/GenBank/DDBJ whole genome shotgun (WGS) entry which is preliminary data.</text>
</comment>
<gene>
    <name evidence="1" type="ORF">LV89_01098</name>
</gene>
<name>A0A316EE33_9BACT</name>
<reference evidence="1 2" key="1">
    <citation type="submission" date="2018-05" db="EMBL/GenBank/DDBJ databases">
        <title>Genomic Encyclopedia of Archaeal and Bacterial Type Strains, Phase II (KMG-II): from individual species to whole genera.</title>
        <authorList>
            <person name="Goeker M."/>
        </authorList>
    </citation>
    <scope>NUCLEOTIDE SEQUENCE [LARGE SCALE GENOMIC DNA]</scope>
    <source>
        <strain evidence="1 2">DSM 22214</strain>
    </source>
</reference>
<dbReference type="Proteomes" id="UP000245489">
    <property type="component" value="Unassembled WGS sequence"/>
</dbReference>
<proteinExistence type="predicted"/>